<sequence>MILHRLHAEDLPVDWLWQRPGGGQVLMHGGNTMWMYQNDPTSAARIVPQLLDWLEASCPVPPAYQRGAR</sequence>
<dbReference type="EMBL" id="WIVW01000012">
    <property type="protein sequence ID" value="MQU27184.1"/>
    <property type="molecule type" value="Genomic_DNA"/>
</dbReference>
<evidence type="ECO:0000313" key="2">
    <source>
        <dbReference type="Proteomes" id="UP000437970"/>
    </source>
</evidence>
<dbReference type="Proteomes" id="UP000437970">
    <property type="component" value="Unassembled WGS sequence"/>
</dbReference>
<evidence type="ECO:0000313" key="1">
    <source>
        <dbReference type="EMBL" id="MQU27184.1"/>
    </source>
</evidence>
<dbReference type="RefSeq" id="WP_153379072.1">
    <property type="nucleotide sequence ID" value="NZ_WIVW01000012.1"/>
</dbReference>
<organism evidence="1 2">
    <name type="scientific">Pseudomonas helleri</name>
    <dbReference type="NCBI Taxonomy" id="1608996"/>
    <lineage>
        <taxon>Bacteria</taxon>
        <taxon>Pseudomonadati</taxon>
        <taxon>Pseudomonadota</taxon>
        <taxon>Gammaproteobacteria</taxon>
        <taxon>Pseudomonadales</taxon>
        <taxon>Pseudomonadaceae</taxon>
        <taxon>Pseudomonas</taxon>
    </lineage>
</organism>
<name>A0A7X2CDL9_9PSED</name>
<reference evidence="1 2" key="1">
    <citation type="submission" date="2019-10" db="EMBL/GenBank/DDBJ databases">
        <title>Evaluation of single-gene subtyping targets for Pseudomonas.</title>
        <authorList>
            <person name="Reichler S.J."/>
            <person name="Orsi R.H."/>
            <person name="Wiedmann M."/>
            <person name="Martin N.H."/>
            <person name="Murphy S.I."/>
        </authorList>
    </citation>
    <scope>NUCLEOTIDE SEQUENCE [LARGE SCALE GENOMIC DNA]</scope>
    <source>
        <strain evidence="1 2">FSL R10-1984</strain>
    </source>
</reference>
<protein>
    <submittedName>
        <fullName evidence="1">Uncharacterized protein</fullName>
    </submittedName>
</protein>
<dbReference type="AlphaFoldDB" id="A0A7X2CDL9"/>
<comment type="caution">
    <text evidence="1">The sequence shown here is derived from an EMBL/GenBank/DDBJ whole genome shotgun (WGS) entry which is preliminary data.</text>
</comment>
<gene>
    <name evidence="1" type="ORF">GHO29_11870</name>
</gene>
<accession>A0A7X2CDL9</accession>
<proteinExistence type="predicted"/>